<dbReference type="EMBL" id="LFMY01000003">
    <property type="protein sequence ID" value="OKL62592.1"/>
    <property type="molecule type" value="Genomic_DNA"/>
</dbReference>
<accession>A0A225AM06</accession>
<dbReference type="InterPro" id="IPR010354">
    <property type="entry name" value="Oleate_hydratase"/>
</dbReference>
<dbReference type="GO" id="GO:0006631">
    <property type="term" value="P:fatty acid metabolic process"/>
    <property type="evidence" value="ECO:0007669"/>
    <property type="project" value="InterPro"/>
</dbReference>
<proteinExistence type="predicted"/>
<evidence type="ECO:0000313" key="2">
    <source>
        <dbReference type="Proteomes" id="UP000214365"/>
    </source>
</evidence>
<dbReference type="Pfam" id="PF06100">
    <property type="entry name" value="MCRA"/>
    <property type="match status" value="1"/>
</dbReference>
<dbReference type="OrthoDB" id="545169at2759"/>
<name>A0A225AM06_TALAT</name>
<evidence type="ECO:0000313" key="1">
    <source>
        <dbReference type="EMBL" id="OKL62592.1"/>
    </source>
</evidence>
<keyword evidence="2" id="KW-1185">Reference proteome</keyword>
<dbReference type="InterPro" id="IPR036188">
    <property type="entry name" value="FAD/NAD-bd_sf"/>
</dbReference>
<dbReference type="PANTHER" id="PTHR37417">
    <property type="entry name" value="67 KDA MYOSIN-CROSS-REACTIVE ANTIGEN FAMILY PROTEIN (AFU_ORTHOLOGUE AFUA_5G09970)"/>
    <property type="match status" value="1"/>
</dbReference>
<dbReference type="GO" id="GO:0050151">
    <property type="term" value="F:oleate hydratase activity"/>
    <property type="evidence" value="ECO:0007669"/>
    <property type="project" value="InterPro"/>
</dbReference>
<dbReference type="STRING" id="1441469.A0A225AM06"/>
<dbReference type="Proteomes" id="UP000214365">
    <property type="component" value="Unassembled WGS sequence"/>
</dbReference>
<protein>
    <recommendedName>
        <fullName evidence="3">Oleate hydratase</fullName>
    </recommendedName>
</protein>
<dbReference type="AlphaFoldDB" id="A0A225AM06"/>
<dbReference type="GeneID" id="31002129"/>
<comment type="caution">
    <text evidence="1">The sequence shown here is derived from an EMBL/GenBank/DDBJ whole genome shotgun (WGS) entry which is preliminary data.</text>
</comment>
<organism evidence="1 2">
    <name type="scientific">Talaromyces atroroseus</name>
    <dbReference type="NCBI Taxonomy" id="1441469"/>
    <lineage>
        <taxon>Eukaryota</taxon>
        <taxon>Fungi</taxon>
        <taxon>Dikarya</taxon>
        <taxon>Ascomycota</taxon>
        <taxon>Pezizomycotina</taxon>
        <taxon>Eurotiomycetes</taxon>
        <taxon>Eurotiomycetidae</taxon>
        <taxon>Eurotiales</taxon>
        <taxon>Trichocomaceae</taxon>
        <taxon>Talaromyces</taxon>
        <taxon>Talaromyces sect. Trachyspermi</taxon>
    </lineage>
</organism>
<dbReference type="Gene3D" id="3.50.50.60">
    <property type="entry name" value="FAD/NAD(P)-binding domain"/>
    <property type="match status" value="3"/>
</dbReference>
<gene>
    <name evidence="1" type="ORF">UA08_02374</name>
</gene>
<dbReference type="RefSeq" id="XP_020122713.1">
    <property type="nucleotide sequence ID" value="XM_020264409.1"/>
</dbReference>
<dbReference type="SUPFAM" id="SSF51905">
    <property type="entry name" value="FAD/NAD(P)-binding domain"/>
    <property type="match status" value="1"/>
</dbReference>
<evidence type="ECO:0008006" key="3">
    <source>
        <dbReference type="Google" id="ProtNLM"/>
    </source>
</evidence>
<sequence>MTRRSQPLQSPARRAPTEVNAWILGSSIASLASAVHLICDAKVPASQIHIFESHSVAGDGMISTGNPVAGYDYRAGCMPTFSDSSMRRLLALVPSTTSSNKSLLEDIERFNVEKASQESPTTLVLTRGNYRLEILETKKFGVKLKDRIDLVSLMLKTEKCLGRKRIEELFDKRFFNNYCNTDEGNNRFSFQPWHSAAEFRRCLRGYLSDFRSLNTKKILDCTRYNNYESIVVPIVQFLQNQGVDFRFCHRVTDIETHSASGVESVSAIHTVQNGLEGVIKVCPTDLVIVSIGSITSGSSSGTNRSSPPPSSMEPEIALDENWSLWLNLGTKNPKFGNPYNFCTHARGSRLETFTVTLKGAEFFDRFFQLTDNRLGLGTLVSFKRSHWMISLCIPHQPFFSDQPNDVHVFWGYSLLPSHEGNFVKKPMILCSGEEIMTELLWHLDFPMEPILNNSITVPCVMPRMSASLLPRTITDRPSVIPENMTNLALVGQFVEIEDATAVSMDYGVRGVQVALNRLMCIEGPPVIRRGLHAAFSPFWR</sequence>
<dbReference type="GO" id="GO:0071949">
    <property type="term" value="F:FAD binding"/>
    <property type="evidence" value="ECO:0007669"/>
    <property type="project" value="InterPro"/>
</dbReference>
<dbReference type="PANTHER" id="PTHR37417:SF2">
    <property type="entry name" value="67 KDA MYOSIN-CROSS-REACTIVE ANTIGEN FAMILY PROTEIN (AFU_ORTHOLOGUE AFUA_5G09970)"/>
    <property type="match status" value="1"/>
</dbReference>
<reference evidence="1 2" key="1">
    <citation type="submission" date="2015-06" db="EMBL/GenBank/DDBJ databases">
        <title>Talaromyces atroroseus IBT 11181 draft genome.</title>
        <authorList>
            <person name="Rasmussen K.B."/>
            <person name="Rasmussen S."/>
            <person name="Petersen B."/>
            <person name="Sicheritz-Ponten T."/>
            <person name="Mortensen U.H."/>
            <person name="Thrane U."/>
        </authorList>
    </citation>
    <scope>NUCLEOTIDE SEQUENCE [LARGE SCALE GENOMIC DNA]</scope>
    <source>
        <strain evidence="1 2">IBT 11181</strain>
    </source>
</reference>